<proteinExistence type="predicted"/>
<dbReference type="AlphaFoldDB" id="A0A4Q9LCA4"/>
<gene>
    <name evidence="1" type="ORF">CWI37_0097p0030</name>
</gene>
<name>A0A4Q9LCA4_9MICR</name>
<protein>
    <submittedName>
        <fullName evidence="1">Uncharacterized protein</fullName>
    </submittedName>
</protein>
<dbReference type="EMBL" id="PITJ01000097">
    <property type="protein sequence ID" value="TBU04711.1"/>
    <property type="molecule type" value="Genomic_DNA"/>
</dbReference>
<evidence type="ECO:0000313" key="1">
    <source>
        <dbReference type="EMBL" id="TBU04711.1"/>
    </source>
</evidence>
<sequence length="532" mass="63456">MFFEQYKLMFFWSLMKLAIHNESKEILAEMEKAKNDEARHKIVTIFSNNSGINPLMCTITINESTTKEMNKEDKNISNNSKNYSFTISNCVLVSQNITIPHNSSIPIFIDYHIDSSNNIQGFDQSSDHTLAGRNIVPSIQAQNDETSFHPVKNKNNVPKHNNYKYDIEFVRFFFTNKKNIQNPTVIFEQIERIFVHNTNNTLIIKNFYKKNKYIFKDLYDIEMKMQKNLQNSNIMDEVLRIFLEKMSSIKIPQTNCPILSLFPGLILLNNFVFDKITTVATNETSIFCIFYGSKIIEKILQNHTSYFIENSNNLYGKNVRRPDFKLNTHFYMIIENDFRKILEIVGLIRNLLGFPNESKKIIYLVRDIYFYLVNDFIGNHFANDIILRCVLDLVFLFDSETIEYLKLYFYEKADTENRTRANFKSFFYDYLNFKNSISIKFIDYYLNLFQNETFKNLIIIPKDEYNYFIDYLIEMKEYMKKSHENSSIRRIIFKVLKNSQIFLRYNINIRLNSLVFTDIYKEKMENCYHFML</sequence>
<dbReference type="VEuPathDB" id="MicrosporidiaDB:CWI37_0097p0030"/>
<comment type="caution">
    <text evidence="1">The sequence shown here is derived from an EMBL/GenBank/DDBJ whole genome shotgun (WGS) entry which is preliminary data.</text>
</comment>
<dbReference type="Proteomes" id="UP000292362">
    <property type="component" value="Unassembled WGS sequence"/>
</dbReference>
<reference evidence="1 2" key="1">
    <citation type="submission" date="2017-12" db="EMBL/GenBank/DDBJ databases">
        <authorList>
            <person name="Pombert J.-F."/>
            <person name="Haag K.L."/>
            <person name="Ebert D."/>
        </authorList>
    </citation>
    <scope>NUCLEOTIDE SEQUENCE [LARGE SCALE GENOMIC DNA]</scope>
    <source>
        <strain evidence="1">FI-OER-3-3</strain>
    </source>
</reference>
<organism evidence="1 2">
    <name type="scientific">Hamiltosporidium tvaerminnensis</name>
    <dbReference type="NCBI Taxonomy" id="1176355"/>
    <lineage>
        <taxon>Eukaryota</taxon>
        <taxon>Fungi</taxon>
        <taxon>Fungi incertae sedis</taxon>
        <taxon>Microsporidia</taxon>
        <taxon>Dubosqiidae</taxon>
        <taxon>Hamiltosporidium</taxon>
    </lineage>
</organism>
<evidence type="ECO:0000313" key="2">
    <source>
        <dbReference type="Proteomes" id="UP000292362"/>
    </source>
</evidence>
<accession>A0A4Q9LCA4</accession>